<reference evidence="11 12" key="1">
    <citation type="submission" date="2019-11" db="EMBL/GenBank/DDBJ databases">
        <title>Venatorbacter sp. nov. a predator of Campylobacter and other Gram-negative bacteria.</title>
        <authorList>
            <person name="Saeedi A."/>
            <person name="Cummings N.J."/>
            <person name="Connerton I.F."/>
            <person name="Connerton P.L."/>
        </authorList>
    </citation>
    <scope>NUCLEOTIDE SEQUENCE [LARGE SCALE GENOMIC DNA]</scope>
    <source>
        <strain evidence="11">XL5</strain>
    </source>
</reference>
<feature type="transmembrane region" description="Helical" evidence="9">
    <location>
        <begin position="138"/>
        <end position="159"/>
    </location>
</feature>
<evidence type="ECO:0000256" key="4">
    <source>
        <dbReference type="ARBA" id="ARBA00022519"/>
    </source>
</evidence>
<sequence>MMNLLSLEQGINRISDGLGKFAAVLFLLMLLNVFYDVSARYLFNSVSIGMQELEWHLFAAMFMLGIPFALRAGSHVRVDIIYDRLSRNRRAWIDILCTLFLLFPFTLLVAWYGIGFAYEAYQIGEGSPDPGGLPQRWVIRSVITIAMVFNFISGIGLLLHSINILRGHHQDEVYVPPQH</sequence>
<comment type="similarity">
    <text evidence="8 9">Belongs to the TRAP transporter small permease family.</text>
</comment>
<keyword evidence="12" id="KW-1185">Reference proteome</keyword>
<name>A0A9E8JQI4_9GAMM</name>
<evidence type="ECO:0000259" key="10">
    <source>
        <dbReference type="Pfam" id="PF04290"/>
    </source>
</evidence>
<feature type="transmembrane region" description="Helical" evidence="9">
    <location>
        <begin position="21"/>
        <end position="43"/>
    </location>
</feature>
<feature type="transmembrane region" description="Helical" evidence="9">
    <location>
        <begin position="55"/>
        <end position="74"/>
    </location>
</feature>
<evidence type="ECO:0000313" key="12">
    <source>
        <dbReference type="Proteomes" id="UP000596074"/>
    </source>
</evidence>
<evidence type="ECO:0000256" key="2">
    <source>
        <dbReference type="ARBA" id="ARBA00022448"/>
    </source>
</evidence>
<comment type="subcellular location">
    <subcellularLocation>
        <location evidence="1 9">Cell inner membrane</location>
        <topology evidence="1 9">Multi-pass membrane protein</topology>
    </subcellularLocation>
</comment>
<keyword evidence="3" id="KW-1003">Cell membrane</keyword>
<feature type="domain" description="Tripartite ATP-independent periplasmic transporters DctQ component" evidence="10">
    <location>
        <begin position="29"/>
        <end position="157"/>
    </location>
</feature>
<accession>A0A9E8JQI4</accession>
<evidence type="ECO:0000256" key="3">
    <source>
        <dbReference type="ARBA" id="ARBA00022475"/>
    </source>
</evidence>
<keyword evidence="6 9" id="KW-1133">Transmembrane helix</keyword>
<keyword evidence="7 9" id="KW-0472">Membrane</keyword>
<comment type="function">
    <text evidence="9">Part of the tripartite ATP-independent periplasmic (TRAP) transport system.</text>
</comment>
<protein>
    <recommendedName>
        <fullName evidence="9">TRAP transporter small permease protein</fullName>
    </recommendedName>
</protein>
<proteinExistence type="inferred from homology"/>
<organism evidence="11 12">
    <name type="scientific">Venatoribacter cucullus</name>
    <dbReference type="NCBI Taxonomy" id="2661630"/>
    <lineage>
        <taxon>Bacteria</taxon>
        <taxon>Pseudomonadati</taxon>
        <taxon>Pseudomonadota</taxon>
        <taxon>Gammaproteobacteria</taxon>
        <taxon>Oceanospirillales</taxon>
        <taxon>Oceanospirillaceae</taxon>
        <taxon>Venatoribacter</taxon>
    </lineage>
</organism>
<gene>
    <name evidence="11" type="ORF">GJQ55_11620</name>
</gene>
<keyword evidence="2 9" id="KW-0813">Transport</keyword>
<dbReference type="AlphaFoldDB" id="A0A9E8JQI4"/>
<dbReference type="PANTHER" id="PTHR35011:SF4">
    <property type="entry name" value="SLL1102 PROTEIN"/>
    <property type="match status" value="1"/>
</dbReference>
<dbReference type="InterPro" id="IPR055348">
    <property type="entry name" value="DctQ"/>
</dbReference>
<dbReference type="InterPro" id="IPR007387">
    <property type="entry name" value="TRAP_DctQ"/>
</dbReference>
<comment type="subunit">
    <text evidence="9">The complex comprises the extracytoplasmic solute receptor protein and the two transmembrane proteins.</text>
</comment>
<dbReference type="KEGG" id="vcw:GJQ55_11620"/>
<dbReference type="Proteomes" id="UP000596074">
    <property type="component" value="Chromosome"/>
</dbReference>
<dbReference type="Pfam" id="PF04290">
    <property type="entry name" value="DctQ"/>
    <property type="match status" value="1"/>
</dbReference>
<evidence type="ECO:0000256" key="6">
    <source>
        <dbReference type="ARBA" id="ARBA00022989"/>
    </source>
</evidence>
<evidence type="ECO:0000256" key="9">
    <source>
        <dbReference type="RuleBase" id="RU369079"/>
    </source>
</evidence>
<dbReference type="GO" id="GO:0005886">
    <property type="term" value="C:plasma membrane"/>
    <property type="evidence" value="ECO:0007669"/>
    <property type="project" value="UniProtKB-SubCell"/>
</dbReference>
<evidence type="ECO:0000256" key="7">
    <source>
        <dbReference type="ARBA" id="ARBA00023136"/>
    </source>
</evidence>
<dbReference type="PANTHER" id="PTHR35011">
    <property type="entry name" value="2,3-DIKETO-L-GULONATE TRAP TRANSPORTER SMALL PERMEASE PROTEIN YIAM"/>
    <property type="match status" value="1"/>
</dbReference>
<evidence type="ECO:0000313" key="11">
    <source>
        <dbReference type="EMBL" id="QQD25079.1"/>
    </source>
</evidence>
<keyword evidence="4 9" id="KW-0997">Cell inner membrane</keyword>
<keyword evidence="5 9" id="KW-0812">Transmembrane</keyword>
<evidence type="ECO:0000256" key="8">
    <source>
        <dbReference type="ARBA" id="ARBA00038436"/>
    </source>
</evidence>
<evidence type="ECO:0000256" key="1">
    <source>
        <dbReference type="ARBA" id="ARBA00004429"/>
    </source>
</evidence>
<dbReference type="EMBL" id="CP046056">
    <property type="protein sequence ID" value="QQD25079.1"/>
    <property type="molecule type" value="Genomic_DNA"/>
</dbReference>
<feature type="transmembrane region" description="Helical" evidence="9">
    <location>
        <begin position="95"/>
        <end position="118"/>
    </location>
</feature>
<dbReference type="GO" id="GO:0022857">
    <property type="term" value="F:transmembrane transporter activity"/>
    <property type="evidence" value="ECO:0007669"/>
    <property type="project" value="UniProtKB-UniRule"/>
</dbReference>
<evidence type="ECO:0000256" key="5">
    <source>
        <dbReference type="ARBA" id="ARBA00022692"/>
    </source>
</evidence>